<dbReference type="OrthoDB" id="39591at2759"/>
<reference evidence="5" key="1">
    <citation type="submission" date="2016-06" db="UniProtKB">
        <authorList>
            <consortium name="WormBaseParasite"/>
        </authorList>
    </citation>
    <scope>IDENTIFICATION</scope>
</reference>
<evidence type="ECO:0000259" key="2">
    <source>
        <dbReference type="Pfam" id="PF10363"/>
    </source>
</evidence>
<keyword evidence="4" id="KW-1185">Reference proteome</keyword>
<dbReference type="Pfam" id="PF10363">
    <property type="entry name" value="RTP1_C1"/>
    <property type="match status" value="1"/>
</dbReference>
<evidence type="ECO:0000313" key="3">
    <source>
        <dbReference type="EMBL" id="VDP93792.1"/>
    </source>
</evidence>
<dbReference type="EMBL" id="UZAN01064715">
    <property type="protein sequence ID" value="VDP93792.1"/>
    <property type="molecule type" value="Genomic_DNA"/>
</dbReference>
<gene>
    <name evidence="3" type="ORF">ECPE_LOCUS16520</name>
</gene>
<evidence type="ECO:0000313" key="4">
    <source>
        <dbReference type="Proteomes" id="UP000272942"/>
    </source>
</evidence>
<feature type="domain" description="RNA polymerase II assembly factor Rtp1 C-terminal" evidence="2">
    <location>
        <begin position="101"/>
        <end position="141"/>
    </location>
</feature>
<dbReference type="InterPro" id="IPR019451">
    <property type="entry name" value="Rtp1_C1"/>
</dbReference>
<evidence type="ECO:0000313" key="5">
    <source>
        <dbReference type="WBParaSite" id="ECPE_0001656301-mRNA-1"/>
    </source>
</evidence>
<sequence>MCQTRSDILNASQRELVHCLRVLVATRGAVKLDSEIRVTDKANPLVDDSLSRDQKLKGSSNAPTDRPSLIEEIPDLSEQTTQSDAIKDPEMNRPIDPALVEALDQLSDPLIPVRGHGLIVLSRLLESRDPCIRGHEERIFQAS</sequence>
<accession>A0A183BBD5</accession>
<organism evidence="5">
    <name type="scientific">Echinostoma caproni</name>
    <dbReference type="NCBI Taxonomy" id="27848"/>
    <lineage>
        <taxon>Eukaryota</taxon>
        <taxon>Metazoa</taxon>
        <taxon>Spiralia</taxon>
        <taxon>Lophotrochozoa</taxon>
        <taxon>Platyhelminthes</taxon>
        <taxon>Trematoda</taxon>
        <taxon>Digenea</taxon>
        <taxon>Plagiorchiida</taxon>
        <taxon>Echinostomata</taxon>
        <taxon>Echinostomatoidea</taxon>
        <taxon>Echinostomatidae</taxon>
        <taxon>Echinostoma</taxon>
    </lineage>
</organism>
<reference evidence="3 4" key="2">
    <citation type="submission" date="2018-11" db="EMBL/GenBank/DDBJ databases">
        <authorList>
            <consortium name="Pathogen Informatics"/>
        </authorList>
    </citation>
    <scope>NUCLEOTIDE SEQUENCE [LARGE SCALE GENOMIC DNA]</scope>
    <source>
        <strain evidence="3 4">Egypt</strain>
    </source>
</reference>
<dbReference type="AlphaFoldDB" id="A0A183BBD5"/>
<dbReference type="Proteomes" id="UP000272942">
    <property type="component" value="Unassembled WGS sequence"/>
</dbReference>
<protein>
    <submittedName>
        <fullName evidence="5">RTP1_C1 domain-containing protein</fullName>
    </submittedName>
</protein>
<dbReference type="WBParaSite" id="ECPE_0001656301-mRNA-1">
    <property type="protein sequence ID" value="ECPE_0001656301-mRNA-1"/>
    <property type="gene ID" value="ECPE_0001656301"/>
</dbReference>
<feature type="region of interest" description="Disordered" evidence="1">
    <location>
        <begin position="43"/>
        <end position="93"/>
    </location>
</feature>
<name>A0A183BBD5_9TREM</name>
<evidence type="ECO:0000256" key="1">
    <source>
        <dbReference type="SAM" id="MobiDB-lite"/>
    </source>
</evidence>
<proteinExistence type="predicted"/>